<name>A0A974DM22_XENLA</name>
<reference evidence="2" key="1">
    <citation type="journal article" date="2016" name="Nature">
        <title>Genome evolution in the allotetraploid frog Xenopus laevis.</title>
        <authorList>
            <person name="Session A.M."/>
            <person name="Uno Y."/>
            <person name="Kwon T."/>
            <person name="Chapman J.A."/>
            <person name="Toyoda A."/>
            <person name="Takahashi S."/>
            <person name="Fukui A."/>
            <person name="Hikosaka A."/>
            <person name="Suzuki A."/>
            <person name="Kondo M."/>
            <person name="van Heeringen S.J."/>
            <person name="Quigley I."/>
            <person name="Heinz S."/>
            <person name="Ogino H."/>
            <person name="Ochi H."/>
            <person name="Hellsten U."/>
            <person name="Lyons J.B."/>
            <person name="Simakov O."/>
            <person name="Putnam N."/>
            <person name="Stites J."/>
            <person name="Kuroki Y."/>
            <person name="Tanaka T."/>
            <person name="Michiue T."/>
            <person name="Watanabe M."/>
            <person name="Bogdanovic O."/>
            <person name="Lister R."/>
            <person name="Georgiou G."/>
            <person name="Paranjpe S.S."/>
            <person name="van Kruijsbergen I."/>
            <person name="Shu S."/>
            <person name="Carlson J."/>
            <person name="Kinoshita T."/>
            <person name="Ohta Y."/>
            <person name="Mawaribuchi S."/>
            <person name="Jenkins J."/>
            <person name="Grimwood J."/>
            <person name="Schmutz J."/>
            <person name="Mitros T."/>
            <person name="Mozaffari S.V."/>
            <person name="Suzuki Y."/>
            <person name="Haramoto Y."/>
            <person name="Yamamoto T.S."/>
            <person name="Takagi C."/>
            <person name="Heald R."/>
            <person name="Miller K."/>
            <person name="Haudenschild C."/>
            <person name="Kitzman J."/>
            <person name="Nakayama T."/>
            <person name="Izutsu Y."/>
            <person name="Robert J."/>
            <person name="Fortriede J."/>
            <person name="Burns K."/>
            <person name="Lotay V."/>
            <person name="Karimi K."/>
            <person name="Yasuoka Y."/>
            <person name="Dichmann D.S."/>
            <person name="Flajnik M.F."/>
            <person name="Houston D.W."/>
            <person name="Shendure J."/>
            <person name="DuPasquier L."/>
            <person name="Vize P.D."/>
            <person name="Zorn A.M."/>
            <person name="Ito M."/>
            <person name="Marcotte E.M."/>
            <person name="Wallingford J.B."/>
            <person name="Ito Y."/>
            <person name="Asashima M."/>
            <person name="Ueno N."/>
            <person name="Matsuda Y."/>
            <person name="Veenstra G.J."/>
            <person name="Fujiyama A."/>
            <person name="Harland R.M."/>
            <person name="Taira M."/>
            <person name="Rokhsar D.S."/>
        </authorList>
    </citation>
    <scope>NUCLEOTIDE SEQUENCE [LARGE SCALE GENOMIC DNA]</scope>
    <source>
        <strain evidence="2">J</strain>
    </source>
</reference>
<dbReference type="EMBL" id="CM004468">
    <property type="protein sequence ID" value="OCT93865.1"/>
    <property type="molecule type" value="Genomic_DNA"/>
</dbReference>
<sequence>MFNDSVTIQTCTMLSGYVPTKIRECPWAPVPPHSKSLECRIVLVLIIAKNGERTLQGEAGADPYLFILGGTWSRQISATVCSYNK</sequence>
<proteinExistence type="predicted"/>
<organism evidence="1 2">
    <name type="scientific">Xenopus laevis</name>
    <name type="common">African clawed frog</name>
    <dbReference type="NCBI Taxonomy" id="8355"/>
    <lineage>
        <taxon>Eukaryota</taxon>
        <taxon>Metazoa</taxon>
        <taxon>Chordata</taxon>
        <taxon>Craniata</taxon>
        <taxon>Vertebrata</taxon>
        <taxon>Euteleostomi</taxon>
        <taxon>Amphibia</taxon>
        <taxon>Batrachia</taxon>
        <taxon>Anura</taxon>
        <taxon>Pipoidea</taxon>
        <taxon>Pipidae</taxon>
        <taxon>Xenopodinae</taxon>
        <taxon>Xenopus</taxon>
        <taxon>Xenopus</taxon>
    </lineage>
</organism>
<accession>A0A974DM22</accession>
<evidence type="ECO:0000313" key="2">
    <source>
        <dbReference type="Proteomes" id="UP000694892"/>
    </source>
</evidence>
<gene>
    <name evidence="1" type="ORF">XELAEV_18011536mg</name>
</gene>
<dbReference type="Proteomes" id="UP000694892">
    <property type="component" value="Chromosome 2L"/>
</dbReference>
<dbReference type="AlphaFoldDB" id="A0A974DM22"/>
<evidence type="ECO:0000313" key="1">
    <source>
        <dbReference type="EMBL" id="OCT93865.1"/>
    </source>
</evidence>
<protein>
    <submittedName>
        <fullName evidence="1">Uncharacterized protein</fullName>
    </submittedName>
</protein>